<dbReference type="GeneID" id="2873367"/>
<dbReference type="GO" id="GO:0016920">
    <property type="term" value="F:pyroglutamyl-peptidase activity"/>
    <property type="evidence" value="ECO:0007669"/>
    <property type="project" value="InterPro"/>
</dbReference>
<dbReference type="GO" id="GO:0006508">
    <property type="term" value="P:proteolysis"/>
    <property type="evidence" value="ECO:0007669"/>
    <property type="project" value="UniProtKB-KW"/>
</dbReference>
<dbReference type="OrthoDB" id="407146at2759"/>
<dbReference type="OMA" id="TWRSFAP"/>
<dbReference type="CDD" id="cd00501">
    <property type="entry name" value="Peptidase_C15"/>
    <property type="match status" value="1"/>
</dbReference>
<protein>
    <submittedName>
        <fullName evidence="6">Pyroglutamyl peptidase type I, putative (AFU_orthologue AFUA_6G08155)</fullName>
    </submittedName>
</protein>
<dbReference type="AlphaFoldDB" id="Q5B687"/>
<evidence type="ECO:0000256" key="2">
    <source>
        <dbReference type="ARBA" id="ARBA00022490"/>
    </source>
</evidence>
<dbReference type="InterPro" id="IPR036440">
    <property type="entry name" value="Peptidase_C15-like_sf"/>
</dbReference>
<proteinExistence type="inferred from homology"/>
<evidence type="ECO:0000313" key="7">
    <source>
        <dbReference type="Proteomes" id="UP000000560"/>
    </source>
</evidence>
<accession>Q5B687</accession>
<reference evidence="7" key="1">
    <citation type="journal article" date="2005" name="Nature">
        <title>Sequencing of Aspergillus nidulans and comparative analysis with A. fumigatus and A. oryzae.</title>
        <authorList>
            <person name="Galagan J.E."/>
            <person name="Calvo S.E."/>
            <person name="Cuomo C."/>
            <person name="Ma L.J."/>
            <person name="Wortman J.R."/>
            <person name="Batzoglou S."/>
            <person name="Lee S.I."/>
            <person name="Basturkmen M."/>
            <person name="Spevak C.C."/>
            <person name="Clutterbuck J."/>
            <person name="Kapitonov V."/>
            <person name="Jurka J."/>
            <person name="Scazzocchio C."/>
            <person name="Farman M."/>
            <person name="Butler J."/>
            <person name="Purcell S."/>
            <person name="Harris S."/>
            <person name="Braus G.H."/>
            <person name="Draht O."/>
            <person name="Busch S."/>
            <person name="D'Enfert C."/>
            <person name="Bouchier C."/>
            <person name="Goldman G.H."/>
            <person name="Bell-Pedersen D."/>
            <person name="Griffiths-Jones S."/>
            <person name="Doonan J.H."/>
            <person name="Yu J."/>
            <person name="Vienken K."/>
            <person name="Pain A."/>
            <person name="Freitag M."/>
            <person name="Selker E.U."/>
            <person name="Archer D.B."/>
            <person name="Penalva M.A."/>
            <person name="Oakley B.R."/>
            <person name="Momany M."/>
            <person name="Tanaka T."/>
            <person name="Kumagai T."/>
            <person name="Asai K."/>
            <person name="Machida M."/>
            <person name="Nierman W.C."/>
            <person name="Denning D.W."/>
            <person name="Caddick M."/>
            <person name="Hynes M."/>
            <person name="Paoletti M."/>
            <person name="Fischer R."/>
            <person name="Miller B."/>
            <person name="Dyer P."/>
            <person name="Sachs M.S."/>
            <person name="Osmani S.A."/>
            <person name="Birren B.W."/>
        </authorList>
    </citation>
    <scope>NUCLEOTIDE SEQUENCE [LARGE SCALE GENOMIC DNA]</scope>
    <source>
        <strain evidence="7">FGSC A4 / ATCC 38163 / CBS 112.46 / NRRL 194 / M139</strain>
    </source>
</reference>
<dbReference type="Pfam" id="PF01470">
    <property type="entry name" value="Peptidase_C15"/>
    <property type="match status" value="1"/>
</dbReference>
<dbReference type="FunFam" id="3.40.630.20:FF:000006">
    <property type="entry name" value="Peptidase C15, pyroglutamyl peptidase I-like protein"/>
    <property type="match status" value="1"/>
</dbReference>
<dbReference type="KEGG" id="ani:ANIA_03943"/>
<dbReference type="Proteomes" id="UP000000560">
    <property type="component" value="Chromosome II"/>
</dbReference>
<dbReference type="EMBL" id="BN001302">
    <property type="protein sequence ID" value="CBF75040.1"/>
    <property type="molecule type" value="Genomic_DNA"/>
</dbReference>
<dbReference type="RefSeq" id="XP_661547.1">
    <property type="nucleotide sequence ID" value="XM_656455.2"/>
</dbReference>
<evidence type="ECO:0000313" key="6">
    <source>
        <dbReference type="EMBL" id="CBF75040.1"/>
    </source>
</evidence>
<keyword evidence="5" id="KW-0788">Thiol protease</keyword>
<dbReference type="PANTHER" id="PTHR23402:SF1">
    <property type="entry name" value="PYROGLUTAMYL-PEPTIDASE I"/>
    <property type="match status" value="1"/>
</dbReference>
<evidence type="ECO:0000256" key="4">
    <source>
        <dbReference type="ARBA" id="ARBA00022801"/>
    </source>
</evidence>
<dbReference type="SUPFAM" id="SSF53182">
    <property type="entry name" value="Pyrrolidone carboxyl peptidase (pyroglutamate aminopeptidase)"/>
    <property type="match status" value="1"/>
</dbReference>
<sequence>MGDSGSGVHLSSIPLAPDLPLSSADPEEISVLVTGFGPFKSNVVNASYLIASALPPSISLPTDTPGGTTAIRRIAIHVHPSPISVAYSAVRTTIPYIMEEYVKTHGRHPDIVIHMGIAATRSYYSIETKAHRDAYNMPDNLGRAGYEDGEKLWKEKTLPHVLTAGRSDPAREPVVKLDLTPSRTNLNPHPPDSEFLKTWQAFAPAGADIRISGDAGRYLCEFIFYTSLSLALREGRDRNVAFFHVPSSCRDVDVATGKEVAIALIKALVSRWVDAKVYEHDWA</sequence>
<reference evidence="7" key="2">
    <citation type="journal article" date="2009" name="Fungal Genet. Biol.">
        <title>The 2008 update of the Aspergillus nidulans genome annotation: a community effort.</title>
        <authorList>
            <person name="Wortman J.R."/>
            <person name="Gilsenan J.M."/>
            <person name="Joardar V."/>
            <person name="Deegan J."/>
            <person name="Clutterbuck J."/>
            <person name="Andersen M.R."/>
            <person name="Archer D."/>
            <person name="Bencina M."/>
            <person name="Braus G."/>
            <person name="Coutinho P."/>
            <person name="von Dohren H."/>
            <person name="Doonan J."/>
            <person name="Driessen A.J."/>
            <person name="Durek P."/>
            <person name="Espeso E."/>
            <person name="Fekete E."/>
            <person name="Flipphi M."/>
            <person name="Estrada C.G."/>
            <person name="Geysens S."/>
            <person name="Goldman G."/>
            <person name="de Groot P.W."/>
            <person name="Hansen K."/>
            <person name="Harris S.D."/>
            <person name="Heinekamp T."/>
            <person name="Helmstaedt K."/>
            <person name="Henrissat B."/>
            <person name="Hofmann G."/>
            <person name="Homan T."/>
            <person name="Horio T."/>
            <person name="Horiuchi H."/>
            <person name="James S."/>
            <person name="Jones M."/>
            <person name="Karaffa L."/>
            <person name="Karanyi Z."/>
            <person name="Kato M."/>
            <person name="Keller N."/>
            <person name="Kelly D.E."/>
            <person name="Kiel J.A."/>
            <person name="Kim J.M."/>
            <person name="van der Klei I.J."/>
            <person name="Klis F.M."/>
            <person name="Kovalchuk A."/>
            <person name="Krasevec N."/>
            <person name="Kubicek C.P."/>
            <person name="Liu B."/>
            <person name="Maccabe A."/>
            <person name="Meyer V."/>
            <person name="Mirabito P."/>
            <person name="Miskei M."/>
            <person name="Mos M."/>
            <person name="Mullins J."/>
            <person name="Nelson D.R."/>
            <person name="Nielsen J."/>
            <person name="Oakley B.R."/>
            <person name="Osmani S.A."/>
            <person name="Pakula T."/>
            <person name="Paszewski A."/>
            <person name="Paulsen I."/>
            <person name="Pilsyk S."/>
            <person name="Pocsi I."/>
            <person name="Punt P.J."/>
            <person name="Ram A.F."/>
            <person name="Ren Q."/>
            <person name="Robellet X."/>
            <person name="Robson G."/>
            <person name="Seiboth B."/>
            <person name="van Solingen P."/>
            <person name="Specht T."/>
            <person name="Sun J."/>
            <person name="Taheri-Talesh N."/>
            <person name="Takeshita N."/>
            <person name="Ussery D."/>
            <person name="vanKuyk P.A."/>
            <person name="Visser H."/>
            <person name="van de Vondervoort P.J."/>
            <person name="de Vries R.P."/>
            <person name="Walton J."/>
            <person name="Xiang X."/>
            <person name="Xiong Y."/>
            <person name="Zeng A.P."/>
            <person name="Brandt B.W."/>
            <person name="Cornell M.J."/>
            <person name="van den Hondel C.A."/>
            <person name="Visser J."/>
            <person name="Oliver S.G."/>
            <person name="Turner G."/>
        </authorList>
    </citation>
    <scope>GENOME REANNOTATION</scope>
    <source>
        <strain evidence="7">FGSC A4 / ATCC 38163 / CBS 112.46 / NRRL 194 / M139</strain>
    </source>
</reference>
<keyword evidence="4" id="KW-0378">Hydrolase</keyword>
<dbReference type="InterPro" id="IPR016125">
    <property type="entry name" value="Peptidase_C15-like"/>
</dbReference>
<keyword evidence="7" id="KW-1185">Reference proteome</keyword>
<evidence type="ECO:0000256" key="3">
    <source>
        <dbReference type="ARBA" id="ARBA00022670"/>
    </source>
</evidence>
<dbReference type="Gene3D" id="3.40.630.20">
    <property type="entry name" value="Peptidase C15, pyroglutamyl peptidase I-like"/>
    <property type="match status" value="1"/>
</dbReference>
<organism evidence="6 7">
    <name type="scientific">Emericella nidulans (strain FGSC A4 / ATCC 38163 / CBS 112.46 / NRRL 194 / M139)</name>
    <name type="common">Aspergillus nidulans</name>
    <dbReference type="NCBI Taxonomy" id="227321"/>
    <lineage>
        <taxon>Eukaryota</taxon>
        <taxon>Fungi</taxon>
        <taxon>Dikarya</taxon>
        <taxon>Ascomycota</taxon>
        <taxon>Pezizomycotina</taxon>
        <taxon>Eurotiomycetes</taxon>
        <taxon>Eurotiomycetidae</taxon>
        <taxon>Eurotiales</taxon>
        <taxon>Aspergillaceae</taxon>
        <taxon>Aspergillus</taxon>
        <taxon>Aspergillus subgen. Nidulantes</taxon>
    </lineage>
</organism>
<comment type="similarity">
    <text evidence="1">Belongs to the peptidase C15 family.</text>
</comment>
<dbReference type="InParanoid" id="Q5B687"/>
<dbReference type="PANTHER" id="PTHR23402">
    <property type="entry name" value="PROTEASE FAMILY C15 PYROGLUTAMYL-PEPTIDASE I-RELATED"/>
    <property type="match status" value="1"/>
</dbReference>
<dbReference type="InterPro" id="IPR000816">
    <property type="entry name" value="Peptidase_C15"/>
</dbReference>
<keyword evidence="3" id="KW-0645">Protease</keyword>
<accession>C8V632</accession>
<dbReference type="HOGENOM" id="CLU_043960_0_0_1"/>
<keyword evidence="2" id="KW-0963">Cytoplasm</keyword>
<dbReference type="GO" id="GO:0005829">
    <property type="term" value="C:cytosol"/>
    <property type="evidence" value="ECO:0007669"/>
    <property type="project" value="InterPro"/>
</dbReference>
<name>Q5B687_EMENI</name>
<gene>
    <name evidence="6" type="ORF">ANIA_03943</name>
</gene>
<dbReference type="eggNOG" id="KOG4755">
    <property type="taxonomic scope" value="Eukaryota"/>
</dbReference>
<evidence type="ECO:0000256" key="5">
    <source>
        <dbReference type="ARBA" id="ARBA00022807"/>
    </source>
</evidence>
<dbReference type="VEuPathDB" id="FungiDB:AN3943"/>
<evidence type="ECO:0000256" key="1">
    <source>
        <dbReference type="ARBA" id="ARBA00006641"/>
    </source>
</evidence>